<accession>A0ABS1YL29</accession>
<keyword evidence="1" id="KW-1133">Transmembrane helix</keyword>
<evidence type="ECO:0000313" key="2">
    <source>
        <dbReference type="EMBL" id="MBM0278106.1"/>
    </source>
</evidence>
<dbReference type="EMBL" id="JAEVHL010000145">
    <property type="protein sequence ID" value="MBM0278106.1"/>
    <property type="molecule type" value="Genomic_DNA"/>
</dbReference>
<keyword evidence="1" id="KW-0812">Transmembrane</keyword>
<dbReference type="RefSeq" id="WP_203150501.1">
    <property type="nucleotide sequence ID" value="NZ_JAEVHL010000145.1"/>
</dbReference>
<feature type="transmembrane region" description="Helical" evidence="1">
    <location>
        <begin position="16"/>
        <end position="36"/>
    </location>
</feature>
<evidence type="ECO:0000313" key="3">
    <source>
        <dbReference type="Proteomes" id="UP000622245"/>
    </source>
</evidence>
<keyword evidence="1" id="KW-0472">Membrane</keyword>
<protein>
    <submittedName>
        <fullName evidence="2">Uncharacterized protein</fullName>
    </submittedName>
</protein>
<name>A0ABS1YL29_9ACTN</name>
<sequence>MDLAPDVNAISSLVDLLGAALQLAAAVLTLVAAAAVRGQRGGRRGGRNEGDDA</sequence>
<comment type="caution">
    <text evidence="2">The sequence shown here is derived from an EMBL/GenBank/DDBJ whole genome shotgun (WGS) entry which is preliminary data.</text>
</comment>
<dbReference type="Proteomes" id="UP000622245">
    <property type="component" value="Unassembled WGS sequence"/>
</dbReference>
<proteinExistence type="predicted"/>
<gene>
    <name evidence="2" type="ORF">JM949_23525</name>
</gene>
<reference evidence="2 3" key="1">
    <citation type="submission" date="2021-01" db="EMBL/GenBank/DDBJ databases">
        <title>Draft genome sequence of Micromonospora sp. strain STR1s_6.</title>
        <authorList>
            <person name="Karlyshev A."/>
            <person name="Jawad R."/>
        </authorList>
    </citation>
    <scope>NUCLEOTIDE SEQUENCE [LARGE SCALE GENOMIC DNA]</scope>
    <source>
        <strain evidence="2 3">STR1S-6</strain>
    </source>
</reference>
<organism evidence="2 3">
    <name type="scientific">Micromonospora tarensis</name>
    <dbReference type="NCBI Taxonomy" id="2806100"/>
    <lineage>
        <taxon>Bacteria</taxon>
        <taxon>Bacillati</taxon>
        <taxon>Actinomycetota</taxon>
        <taxon>Actinomycetes</taxon>
        <taxon>Micromonosporales</taxon>
        <taxon>Micromonosporaceae</taxon>
        <taxon>Micromonospora</taxon>
    </lineage>
</organism>
<keyword evidence="3" id="KW-1185">Reference proteome</keyword>
<evidence type="ECO:0000256" key="1">
    <source>
        <dbReference type="SAM" id="Phobius"/>
    </source>
</evidence>